<proteinExistence type="predicted"/>
<evidence type="ECO:0000256" key="2">
    <source>
        <dbReference type="SAM" id="MobiDB-lite"/>
    </source>
</evidence>
<evidence type="ECO:0000256" key="1">
    <source>
        <dbReference type="ARBA" id="ARBA00022679"/>
    </source>
</evidence>
<reference evidence="3" key="1">
    <citation type="journal article" date="2021" name="bioRxiv">
        <title>Whole Genome Assembly and Annotation of Northern Wild Rice, Zizania palustris L., Supports a Whole Genome Duplication in the Zizania Genus.</title>
        <authorList>
            <person name="Haas M."/>
            <person name="Kono T."/>
            <person name="Macchietto M."/>
            <person name="Millas R."/>
            <person name="McGilp L."/>
            <person name="Shao M."/>
            <person name="Duquette J."/>
            <person name="Hirsch C.N."/>
            <person name="Kimball J."/>
        </authorList>
    </citation>
    <scope>NUCLEOTIDE SEQUENCE</scope>
    <source>
        <tissue evidence="3">Fresh leaf tissue</tissue>
    </source>
</reference>
<name>A0A8J5VQA2_ZIZPA</name>
<evidence type="ECO:0000313" key="3">
    <source>
        <dbReference type="EMBL" id="KAG8080882.1"/>
    </source>
</evidence>
<keyword evidence="4" id="KW-1185">Reference proteome</keyword>
<gene>
    <name evidence="3" type="ORF">GUJ93_ZPchr0007g4365</name>
</gene>
<dbReference type="AlphaFoldDB" id="A0A8J5VQA2"/>
<dbReference type="Proteomes" id="UP000729402">
    <property type="component" value="Unassembled WGS sequence"/>
</dbReference>
<organism evidence="3 4">
    <name type="scientific">Zizania palustris</name>
    <name type="common">Northern wild rice</name>
    <dbReference type="NCBI Taxonomy" id="103762"/>
    <lineage>
        <taxon>Eukaryota</taxon>
        <taxon>Viridiplantae</taxon>
        <taxon>Streptophyta</taxon>
        <taxon>Embryophyta</taxon>
        <taxon>Tracheophyta</taxon>
        <taxon>Spermatophyta</taxon>
        <taxon>Magnoliopsida</taxon>
        <taxon>Liliopsida</taxon>
        <taxon>Poales</taxon>
        <taxon>Poaceae</taxon>
        <taxon>BOP clade</taxon>
        <taxon>Oryzoideae</taxon>
        <taxon>Oryzeae</taxon>
        <taxon>Zizaniinae</taxon>
        <taxon>Zizania</taxon>
    </lineage>
</organism>
<dbReference type="OrthoDB" id="1862401at2759"/>
<sequence length="202" mass="21961">MPLPPPDSAAGWQLWSTRTVKPPPRPRERIPLSSWDVAMLSANYIQKGLLFTPPTSPPLLSTADVVDHLAASLAHRARNLLPGRRPLRHRTPPTRLTPYPSTATARACRSFTPSPTASPSPTSPSSTTAFFVGFVYNHGLSDGTAFWDFLNAWAEIARGRLASQAPGAEALGSSRRPTLFKRWSPDGAPVVLPYDKPVGAYR</sequence>
<comment type="caution">
    <text evidence="3">The sequence shown here is derived from an EMBL/GenBank/DDBJ whole genome shotgun (WGS) entry which is preliminary data.</text>
</comment>
<keyword evidence="1" id="KW-0808">Transferase</keyword>
<feature type="region of interest" description="Disordered" evidence="2">
    <location>
        <begin position="80"/>
        <end position="123"/>
    </location>
</feature>
<dbReference type="InterPro" id="IPR051283">
    <property type="entry name" value="Sec_Metabolite_Acyltrans"/>
</dbReference>
<protein>
    <recommendedName>
        <fullName evidence="5">Acetyltransferase</fullName>
    </recommendedName>
</protein>
<dbReference type="PANTHER" id="PTHR31896">
    <property type="entry name" value="FAMILY REGULATORY PROTEIN, PUTATIVE (AFU_ORTHOLOGUE AFUA_3G14730)-RELATED"/>
    <property type="match status" value="1"/>
</dbReference>
<evidence type="ECO:0000313" key="4">
    <source>
        <dbReference type="Proteomes" id="UP000729402"/>
    </source>
</evidence>
<evidence type="ECO:0008006" key="5">
    <source>
        <dbReference type="Google" id="ProtNLM"/>
    </source>
</evidence>
<feature type="compositionally biased region" description="Low complexity" evidence="2">
    <location>
        <begin position="93"/>
        <end position="102"/>
    </location>
</feature>
<feature type="region of interest" description="Disordered" evidence="2">
    <location>
        <begin position="1"/>
        <end position="27"/>
    </location>
</feature>
<reference evidence="3" key="2">
    <citation type="submission" date="2021-02" db="EMBL/GenBank/DDBJ databases">
        <authorList>
            <person name="Kimball J.A."/>
            <person name="Haas M.W."/>
            <person name="Macchietto M."/>
            <person name="Kono T."/>
            <person name="Duquette J."/>
            <person name="Shao M."/>
        </authorList>
    </citation>
    <scope>NUCLEOTIDE SEQUENCE</scope>
    <source>
        <tissue evidence="3">Fresh leaf tissue</tissue>
    </source>
</reference>
<dbReference type="PANTHER" id="PTHR31896:SF37">
    <property type="entry name" value="OS07G0142700 PROTEIN"/>
    <property type="match status" value="1"/>
</dbReference>
<dbReference type="EMBL" id="JAAALK010000282">
    <property type="protein sequence ID" value="KAG8080882.1"/>
    <property type="molecule type" value="Genomic_DNA"/>
</dbReference>
<dbReference type="GO" id="GO:0016740">
    <property type="term" value="F:transferase activity"/>
    <property type="evidence" value="ECO:0007669"/>
    <property type="project" value="UniProtKB-KW"/>
</dbReference>
<accession>A0A8J5VQA2</accession>